<dbReference type="PANTHER" id="PTHR21310:SF37">
    <property type="entry name" value="AMINOGLYCOSIDE PHOSPHOTRANSFERASE DOMAIN-CONTAINING PROTEIN"/>
    <property type="match status" value="1"/>
</dbReference>
<dbReference type="EMBL" id="QVQW01000079">
    <property type="protein sequence ID" value="RKU41230.1"/>
    <property type="molecule type" value="Genomic_DNA"/>
</dbReference>
<protein>
    <recommendedName>
        <fullName evidence="3">Aminoglycoside phosphotransferase domain-containing protein</fullName>
    </recommendedName>
</protein>
<dbReference type="AlphaFoldDB" id="A0A420Y0E4"/>
<dbReference type="OrthoDB" id="10003767at2759"/>
<comment type="caution">
    <text evidence="1">The sequence shown here is derived from an EMBL/GenBank/DDBJ whole genome shotgun (WGS) entry which is preliminary data.</text>
</comment>
<gene>
    <name evidence="1" type="ORF">DL546_001236</name>
</gene>
<dbReference type="SUPFAM" id="SSF56112">
    <property type="entry name" value="Protein kinase-like (PK-like)"/>
    <property type="match status" value="1"/>
</dbReference>
<name>A0A420Y0E4_9PEZI</name>
<sequence>MVGLSSASFASVATGSVDAKQLANDHLLQSSPMLSVIERLFPIPLTGWFIHIQLFLRSALANVVERVPPSPFDVRPLTYQQRKLLGNEFVHSIDTDAVCALASRYNGGLSCQIRRRCQGSFNVCFILDFADGTTRVVRLPIEPMVHDVWEKVCSEVYTMQYVQEHTSIPVPRVYAYGRGRLRQDTSAYQVFMILECIDGQPLTKKMLRDASGGCRRQFLGELVDMLAQLRGLEFSCGGSLSPKTTDGIWSQLRKFVFPSGGLFTPQSSPDLTSKPKIVGAFSMRKNELQMDGYTTTRSMASSLKDFITEQSHLLQYMW</sequence>
<accession>A0A420Y0E4</accession>
<dbReference type="STRING" id="177199.A0A420Y0E4"/>
<proteinExistence type="predicted"/>
<dbReference type="InterPro" id="IPR051678">
    <property type="entry name" value="AGP_Transferase"/>
</dbReference>
<evidence type="ECO:0000313" key="1">
    <source>
        <dbReference type="EMBL" id="RKU41230.1"/>
    </source>
</evidence>
<dbReference type="PANTHER" id="PTHR21310">
    <property type="entry name" value="AMINOGLYCOSIDE PHOSPHOTRANSFERASE-RELATED-RELATED"/>
    <property type="match status" value="1"/>
</dbReference>
<evidence type="ECO:0000313" key="2">
    <source>
        <dbReference type="Proteomes" id="UP000275385"/>
    </source>
</evidence>
<evidence type="ECO:0008006" key="3">
    <source>
        <dbReference type="Google" id="ProtNLM"/>
    </source>
</evidence>
<reference evidence="1 2" key="1">
    <citation type="submission" date="2018-08" db="EMBL/GenBank/DDBJ databases">
        <title>Draft genome of the lignicolous fungus Coniochaeta pulveracea.</title>
        <authorList>
            <person name="Borstlap C.J."/>
            <person name="De Witt R.N."/>
            <person name="Botha A."/>
            <person name="Volschenk H."/>
        </authorList>
    </citation>
    <scope>NUCLEOTIDE SEQUENCE [LARGE SCALE GENOMIC DNA]</scope>
    <source>
        <strain evidence="1 2">CAB683</strain>
    </source>
</reference>
<dbReference type="InterPro" id="IPR011009">
    <property type="entry name" value="Kinase-like_dom_sf"/>
</dbReference>
<keyword evidence="2" id="KW-1185">Reference proteome</keyword>
<organism evidence="1 2">
    <name type="scientific">Coniochaeta pulveracea</name>
    <dbReference type="NCBI Taxonomy" id="177199"/>
    <lineage>
        <taxon>Eukaryota</taxon>
        <taxon>Fungi</taxon>
        <taxon>Dikarya</taxon>
        <taxon>Ascomycota</taxon>
        <taxon>Pezizomycotina</taxon>
        <taxon>Sordariomycetes</taxon>
        <taxon>Sordariomycetidae</taxon>
        <taxon>Coniochaetales</taxon>
        <taxon>Coniochaetaceae</taxon>
        <taxon>Coniochaeta</taxon>
    </lineage>
</organism>
<dbReference type="Proteomes" id="UP000275385">
    <property type="component" value="Unassembled WGS sequence"/>
</dbReference>